<evidence type="ECO:0008006" key="3">
    <source>
        <dbReference type="Google" id="ProtNLM"/>
    </source>
</evidence>
<dbReference type="RefSeq" id="WP_382342278.1">
    <property type="nucleotide sequence ID" value="NZ_JBHSAB010000011.1"/>
</dbReference>
<accession>A0ABV8CF00</accession>
<protein>
    <recommendedName>
        <fullName evidence="3">Dot/Icm T4SS effector</fullName>
    </recommendedName>
</protein>
<comment type="caution">
    <text evidence="1">The sequence shown here is derived from an EMBL/GenBank/DDBJ whole genome shotgun (WGS) entry which is preliminary data.</text>
</comment>
<proteinExistence type="predicted"/>
<name>A0ABV8CF00_9GAMM</name>
<keyword evidence="2" id="KW-1185">Reference proteome</keyword>
<reference evidence="2" key="1">
    <citation type="journal article" date="2019" name="Int. J. Syst. Evol. Microbiol.">
        <title>The Global Catalogue of Microorganisms (GCM) 10K type strain sequencing project: providing services to taxonomists for standard genome sequencing and annotation.</title>
        <authorList>
            <consortium name="The Broad Institute Genomics Platform"/>
            <consortium name="The Broad Institute Genome Sequencing Center for Infectious Disease"/>
            <person name="Wu L."/>
            <person name="Ma J."/>
        </authorList>
    </citation>
    <scope>NUCLEOTIDE SEQUENCE [LARGE SCALE GENOMIC DNA]</scope>
    <source>
        <strain evidence="2">CCUG 59858</strain>
    </source>
</reference>
<sequence length="329" mass="37348">MKNGALFYVELYCRFIASQIDYSVSGTLNNIDRGEFGLYKKMGNKQNLIYNTIEAFASQQDSYACIRLMLQYRIGDCGDQATYLSALLANTPYLAKRYRVFYAAFESELVNHGFVLIIPRLNKLLQSDIFDIDLDAITVDAELFLDNEAIIVADPWQNKIFPNGISKTNNPFNFTSKVSISEQKWILRELNDSFLFQHLQLHCIDSLIETLDCIDRKIKQEILDTCNYQEALINSAAQPNQIELTRILLCNILFIRMPTILDDVLEQAKAAAKLANNFIGLELINAFVAQRALEKTDEKNKAVRVGFFDLVIDEDTVCNNGSTISQTAT</sequence>
<evidence type="ECO:0000313" key="2">
    <source>
        <dbReference type="Proteomes" id="UP001595758"/>
    </source>
</evidence>
<dbReference type="Proteomes" id="UP001595758">
    <property type="component" value="Unassembled WGS sequence"/>
</dbReference>
<organism evidence="1 2">
    <name type="scientific">Legionella dresdenensis</name>
    <dbReference type="NCBI Taxonomy" id="450200"/>
    <lineage>
        <taxon>Bacteria</taxon>
        <taxon>Pseudomonadati</taxon>
        <taxon>Pseudomonadota</taxon>
        <taxon>Gammaproteobacteria</taxon>
        <taxon>Legionellales</taxon>
        <taxon>Legionellaceae</taxon>
        <taxon>Legionella</taxon>
    </lineage>
</organism>
<dbReference type="EMBL" id="JBHSAB010000011">
    <property type="protein sequence ID" value="MFC3908729.1"/>
    <property type="molecule type" value="Genomic_DNA"/>
</dbReference>
<gene>
    <name evidence="1" type="ORF">ACFORL_06520</name>
</gene>
<evidence type="ECO:0000313" key="1">
    <source>
        <dbReference type="EMBL" id="MFC3908729.1"/>
    </source>
</evidence>